<comment type="caution">
    <text evidence="7">The sequence shown here is derived from an EMBL/GenBank/DDBJ whole genome shotgun (WGS) entry which is preliminary data.</text>
</comment>
<name>A0A0V0SGN4_9BILA</name>
<dbReference type="InterPro" id="IPR017452">
    <property type="entry name" value="GPCR_Rhodpsn_7TM"/>
</dbReference>
<organism evidence="7 8">
    <name type="scientific">Trichinella nelsoni</name>
    <dbReference type="NCBI Taxonomy" id="6336"/>
    <lineage>
        <taxon>Eukaryota</taxon>
        <taxon>Metazoa</taxon>
        <taxon>Ecdysozoa</taxon>
        <taxon>Nematoda</taxon>
        <taxon>Enoplea</taxon>
        <taxon>Dorylaimia</taxon>
        <taxon>Trichinellida</taxon>
        <taxon>Trichinellidae</taxon>
        <taxon>Trichinella</taxon>
    </lineage>
</organism>
<evidence type="ECO:0000259" key="6">
    <source>
        <dbReference type="PROSITE" id="PS50262"/>
    </source>
</evidence>
<dbReference type="OrthoDB" id="10017003at2759"/>
<keyword evidence="4 5" id="KW-0472">Membrane</keyword>
<feature type="transmembrane region" description="Helical" evidence="5">
    <location>
        <begin position="20"/>
        <end position="44"/>
    </location>
</feature>
<accession>A0A0V0SGN4</accession>
<keyword evidence="8" id="KW-1185">Reference proteome</keyword>
<dbReference type="Gene3D" id="1.20.1070.10">
    <property type="entry name" value="Rhodopsin 7-helix transmembrane proteins"/>
    <property type="match status" value="1"/>
</dbReference>
<evidence type="ECO:0000313" key="7">
    <source>
        <dbReference type="EMBL" id="KRX25896.1"/>
    </source>
</evidence>
<evidence type="ECO:0000256" key="1">
    <source>
        <dbReference type="ARBA" id="ARBA00004370"/>
    </source>
</evidence>
<evidence type="ECO:0000256" key="5">
    <source>
        <dbReference type="SAM" id="Phobius"/>
    </source>
</evidence>
<keyword evidence="7" id="KW-0675">Receptor</keyword>
<evidence type="ECO:0000256" key="2">
    <source>
        <dbReference type="ARBA" id="ARBA00022692"/>
    </source>
</evidence>
<feature type="transmembrane region" description="Helical" evidence="5">
    <location>
        <begin position="140"/>
        <end position="166"/>
    </location>
</feature>
<dbReference type="InterPro" id="IPR019430">
    <property type="entry name" value="7TM_GPCR_serpentine_rcpt_Srx"/>
</dbReference>
<dbReference type="Pfam" id="PF10328">
    <property type="entry name" value="7TM_GPCR_Srx"/>
    <property type="match status" value="1"/>
</dbReference>
<dbReference type="CDD" id="cd00637">
    <property type="entry name" value="7tm_classA_rhodopsin-like"/>
    <property type="match status" value="1"/>
</dbReference>
<dbReference type="AlphaFoldDB" id="A0A0V0SGN4"/>
<dbReference type="STRING" id="6336.A0A0V0SGN4"/>
<dbReference type="PRINTS" id="PR00237">
    <property type="entry name" value="GPCRRHODOPSN"/>
</dbReference>
<feature type="transmembrane region" description="Helical" evidence="5">
    <location>
        <begin position="56"/>
        <end position="79"/>
    </location>
</feature>
<gene>
    <name evidence="7" type="primary">Gpr50</name>
    <name evidence="7" type="ORF">T07_13997</name>
</gene>
<proteinExistence type="predicted"/>
<dbReference type="SUPFAM" id="SSF81321">
    <property type="entry name" value="Family A G protein-coupled receptor-like"/>
    <property type="match status" value="1"/>
</dbReference>
<keyword evidence="2 5" id="KW-0812">Transmembrane</keyword>
<dbReference type="GO" id="GO:0016020">
    <property type="term" value="C:membrane"/>
    <property type="evidence" value="ECO:0007669"/>
    <property type="project" value="UniProtKB-SubCell"/>
</dbReference>
<evidence type="ECO:0000256" key="3">
    <source>
        <dbReference type="ARBA" id="ARBA00022989"/>
    </source>
</evidence>
<comment type="subcellular location">
    <subcellularLocation>
        <location evidence="1">Membrane</location>
    </subcellularLocation>
</comment>
<evidence type="ECO:0000313" key="8">
    <source>
        <dbReference type="Proteomes" id="UP000054630"/>
    </source>
</evidence>
<feature type="transmembrane region" description="Helical" evidence="5">
    <location>
        <begin position="99"/>
        <end position="119"/>
    </location>
</feature>
<feature type="domain" description="G-protein coupled receptors family 1 profile" evidence="6">
    <location>
        <begin position="36"/>
        <end position="284"/>
    </location>
</feature>
<dbReference type="PANTHER" id="PTHR22718">
    <property type="entry name" value="SERPENTINE RECEPTOR, CLASS X"/>
    <property type="match status" value="1"/>
</dbReference>
<evidence type="ECO:0000256" key="4">
    <source>
        <dbReference type="ARBA" id="ARBA00023136"/>
    </source>
</evidence>
<feature type="transmembrane region" description="Helical" evidence="5">
    <location>
        <begin position="181"/>
        <end position="206"/>
    </location>
</feature>
<keyword evidence="3 5" id="KW-1133">Transmembrane helix</keyword>
<protein>
    <submittedName>
        <fullName evidence="7">Melatonin-related receptor</fullName>
    </submittedName>
</protein>
<dbReference type="Proteomes" id="UP000054630">
    <property type="component" value="Unassembled WGS sequence"/>
</dbReference>
<dbReference type="GO" id="GO:0004930">
    <property type="term" value="F:G protein-coupled receptor activity"/>
    <property type="evidence" value="ECO:0007669"/>
    <property type="project" value="InterPro"/>
</dbReference>
<dbReference type="EMBL" id="JYDL01000010">
    <property type="protein sequence ID" value="KRX25896.1"/>
    <property type="molecule type" value="Genomic_DNA"/>
</dbReference>
<feature type="transmembrane region" description="Helical" evidence="5">
    <location>
        <begin position="265"/>
        <end position="287"/>
    </location>
</feature>
<feature type="transmembrane region" description="Helical" evidence="5">
    <location>
        <begin position="235"/>
        <end position="253"/>
    </location>
</feature>
<dbReference type="PANTHER" id="PTHR22718:SF34">
    <property type="entry name" value="G-PROTEIN COUPLED RECEPTORS FAMILY 1 PROFILE DOMAIN-CONTAINING PROTEIN"/>
    <property type="match status" value="1"/>
</dbReference>
<dbReference type="InterPro" id="IPR000276">
    <property type="entry name" value="GPCR_Rhodpsn"/>
</dbReference>
<sequence length="331" mass="38450">MDNMTKESEADLKSDTFGDSLVVTIWAIASIYGIVTNLMVLLAITRHRAIRHSASYWIMASLAVCDIVMLFVCLLHVIPATLWHQKFMEIANFRNIIGMFIYNVFWYSGVVQLAAMAINRFVSIIYPMTYKRVFSKQNTVLVLAFCYLLGLGVSIPALLPCCYTIYHHYLYVTMYVTEDTMYFLVDVVVNSLSLLTMSICYGAILIKVRRSHQTTRQYMTATPRRIQPSNREMRLFVQFFFVSLVFLITFVTWQWLPRISVSKWIYFVCTSLFFLNNCMNPTVYIIFNSLLRKEMLKMICWWQKVTIMGKNINTQPMVSSDEMEASKAITS</sequence>
<dbReference type="PROSITE" id="PS50262">
    <property type="entry name" value="G_PROTEIN_RECEP_F1_2"/>
    <property type="match status" value="1"/>
</dbReference>
<reference evidence="7 8" key="1">
    <citation type="submission" date="2015-01" db="EMBL/GenBank/DDBJ databases">
        <title>Evolution of Trichinella species and genotypes.</title>
        <authorList>
            <person name="Korhonen P.K."/>
            <person name="Edoardo P."/>
            <person name="Giuseppe L.R."/>
            <person name="Gasser R.B."/>
        </authorList>
    </citation>
    <scope>NUCLEOTIDE SEQUENCE [LARGE SCALE GENOMIC DNA]</scope>
    <source>
        <strain evidence="7">ISS37</strain>
    </source>
</reference>